<protein>
    <submittedName>
        <fullName evidence="2">Uncharacterized protein</fullName>
    </submittedName>
</protein>
<feature type="compositionally biased region" description="Basic and acidic residues" evidence="1">
    <location>
        <begin position="366"/>
        <end position="379"/>
    </location>
</feature>
<name>M2QPP3_CERS8</name>
<dbReference type="STRING" id="914234.M2QPP3"/>
<dbReference type="OrthoDB" id="2758439at2759"/>
<feature type="region of interest" description="Disordered" evidence="1">
    <location>
        <begin position="1104"/>
        <end position="1124"/>
    </location>
</feature>
<feature type="region of interest" description="Disordered" evidence="1">
    <location>
        <begin position="193"/>
        <end position="219"/>
    </location>
</feature>
<feature type="region of interest" description="Disordered" evidence="1">
    <location>
        <begin position="290"/>
        <end position="314"/>
    </location>
</feature>
<dbReference type="HOGENOM" id="CLU_002986_0_0_1"/>
<sequence>MVENHGSDALAVLPETSLHTSLHCPPVEADYTMVPHPTQPPIQPSAQRRYPLPMDPPPPSSPVLSMDHPPIASFSQSIDSDEDEYDHFMPTASDLEHFDNMNSQLQHIDEGTESDLTPSPISASQQHVRGGYIADLSTNGHEPSMMLSDGLADEHSQPAPTAPLLPSDTVANRVSDRSMFRVLEEWTGATTLPVPQAINSSPTRGSSAPPHLDDVFASHHHAGGNLPSLFLRHATHLQPPAGAYTTANLPSLFLRHATQVQPAAGAHAKHARSAVTDAGQAGPVAAGAVGRSLTKADRAGSAPPTPQSQRVAAPLSVSRSLHPVGLGVPSLSTSVVFSTIARGPVAAVSSGPAAGTPRIQVQVPSSEHHHEPPPVEHHLNSIAANNLVFPDPLGDGRRLPRTPSPKPRHLLPYSPLPPSSPLAPSPGSDAASFGPDVCPAVPDAALMAPADVDGASMAVERQDTSELPAPSELPALSVAVEQQDASEEGQREASLTGQQTSTNQDEIDDVMNIEDEDGEPDYTIDAKQLHDELSETQVEDRRLAGELLHRLKQKCRAIDTMFHDIAASETGVTSEQMLHKDRTVTECARLGPNKDGKILVSHNRKTVAKCFEKFKEAHANDDAKIRDILLTHYHLHMLLGPEGRTTVASRKRTFHKFTSKLAQTLDTAHLRWGFESILLTSGNNPQQDDGVGYMYETEGATGFVERVTKMDQDTVVGLLRSHASHLSANLIIERTHEAANKMSANVTVATASTSTKMSGDIAGPKVETRSSVGPEMIVVRIPRGDGLLKGLRVHLLTMLCLKRGLVPPVGGQCPWISLLSILYRDNLVIINWPPGVPWPGHPDMDRSKGIAGLTGRQQKLLADAIEHPTRPLTFVADHEENRNRRGDYLVILGAPPSATSEHARGLRVFWSASSDAPYADNKGLPRRTAVDSSPPHSEASPGLDAEPTSPSPPLAKRTRGSRKLRVVEVQSDDQIRPPSGDSDDASSYHDSEDDVRDAKRPRFKQDQASPSPLFPAPSPTPAPSPAPGLVPAPVPAHASVPGPMIPAPAAMPVPVRPASAHVTQDCKATSARAATPRTNQEGTLRPRPRAIVPKHGMVTYRAKTPDTRTRAPPPIFGPGESYATTSDDSGIVFLGMRTTPGAPLVKPPPPPLPSKGPKKPKMAVAQDNDFSIEGPFPAQKGPGRPKVAVDDDFSIEGPFPMPSKGPGRPKVAVDDDFSIEGPFPMPSKGPGRPKVAVDDGISIEGPFPGVKRRKMTEEEQVKMKQHVKERLSRFSKKDGTSLAGPSTTREESKVMAPAKHGTGKRVREGEPSTSMMPDLAQKRSRMTPYVDIPARIKEPAQEAMSPRDAKSPTPALAADEIAAPPVLSNPTETRRDSRRDYLEQQALMRKRHPKPSHRMVRTRGMGPLGTVAVPVPVSRHTDAPSIALIPGPSTAPLSGSTIPLAPPAAAPLAPELPPPQINVGQFGNMQLSAEVIALALALQQQLQEQQQPGGGGNGTNQG</sequence>
<feature type="compositionally biased region" description="Polar residues" evidence="1">
    <location>
        <begin position="197"/>
        <end position="206"/>
    </location>
</feature>
<feature type="compositionally biased region" description="Basic and acidic residues" evidence="1">
    <location>
        <begin position="1372"/>
        <end position="1382"/>
    </location>
</feature>
<feature type="compositionally biased region" description="Pro residues" evidence="1">
    <location>
        <begin position="1012"/>
        <end position="1034"/>
    </location>
</feature>
<feature type="compositionally biased region" description="Pro residues" evidence="1">
    <location>
        <begin position="1145"/>
        <end position="1154"/>
    </location>
</feature>
<feature type="region of interest" description="Disordered" evidence="1">
    <location>
        <begin position="917"/>
        <end position="1034"/>
    </location>
</feature>
<feature type="region of interest" description="Disordered" evidence="1">
    <location>
        <begin position="479"/>
        <end position="504"/>
    </location>
</feature>
<evidence type="ECO:0000313" key="2">
    <source>
        <dbReference type="EMBL" id="EMD39018.1"/>
    </source>
</evidence>
<organism evidence="2 3">
    <name type="scientific">Ceriporiopsis subvermispora (strain B)</name>
    <name type="common">White-rot fungus</name>
    <name type="synonym">Gelatoporia subvermispora</name>
    <dbReference type="NCBI Taxonomy" id="914234"/>
    <lineage>
        <taxon>Eukaryota</taxon>
        <taxon>Fungi</taxon>
        <taxon>Dikarya</taxon>
        <taxon>Basidiomycota</taxon>
        <taxon>Agaricomycotina</taxon>
        <taxon>Agaricomycetes</taxon>
        <taxon>Polyporales</taxon>
        <taxon>Gelatoporiaceae</taxon>
        <taxon>Gelatoporia</taxon>
    </lineage>
</organism>
<accession>M2QPP3</accession>
<feature type="compositionally biased region" description="Polar residues" evidence="1">
    <location>
        <begin position="493"/>
        <end position="504"/>
    </location>
</feature>
<dbReference type="EMBL" id="KB445794">
    <property type="protein sequence ID" value="EMD39018.1"/>
    <property type="molecule type" value="Genomic_DNA"/>
</dbReference>
<feature type="compositionally biased region" description="Pro residues" evidence="1">
    <location>
        <begin position="414"/>
        <end position="424"/>
    </location>
</feature>
<gene>
    <name evidence="2" type="ORF">CERSUDRAFT_72258</name>
</gene>
<feature type="compositionally biased region" description="Basic and acidic residues" evidence="1">
    <location>
        <begin position="1255"/>
        <end position="1279"/>
    </location>
</feature>
<feature type="compositionally biased region" description="Basic and acidic residues" evidence="1">
    <location>
        <begin position="1334"/>
        <end position="1350"/>
    </location>
</feature>
<reference evidence="2 3" key="1">
    <citation type="journal article" date="2012" name="Proc. Natl. Acad. Sci. U.S.A.">
        <title>Comparative genomics of Ceriporiopsis subvermispora and Phanerochaete chrysosporium provide insight into selective ligninolysis.</title>
        <authorList>
            <person name="Fernandez-Fueyo E."/>
            <person name="Ruiz-Duenas F.J."/>
            <person name="Ferreira P."/>
            <person name="Floudas D."/>
            <person name="Hibbett D.S."/>
            <person name="Canessa P."/>
            <person name="Larrondo L.F."/>
            <person name="James T.Y."/>
            <person name="Seelenfreund D."/>
            <person name="Lobos S."/>
            <person name="Polanco R."/>
            <person name="Tello M."/>
            <person name="Honda Y."/>
            <person name="Watanabe T."/>
            <person name="Watanabe T."/>
            <person name="Ryu J.S."/>
            <person name="Kubicek C.P."/>
            <person name="Schmoll M."/>
            <person name="Gaskell J."/>
            <person name="Hammel K.E."/>
            <person name="St John F.J."/>
            <person name="Vanden Wymelenberg A."/>
            <person name="Sabat G."/>
            <person name="Splinter BonDurant S."/>
            <person name="Syed K."/>
            <person name="Yadav J.S."/>
            <person name="Doddapaneni H."/>
            <person name="Subramanian V."/>
            <person name="Lavin J.L."/>
            <person name="Oguiza J.A."/>
            <person name="Perez G."/>
            <person name="Pisabarro A.G."/>
            <person name="Ramirez L."/>
            <person name="Santoyo F."/>
            <person name="Master E."/>
            <person name="Coutinho P.M."/>
            <person name="Henrissat B."/>
            <person name="Lombard V."/>
            <person name="Magnuson J.K."/>
            <person name="Kuees U."/>
            <person name="Hori C."/>
            <person name="Igarashi K."/>
            <person name="Samejima M."/>
            <person name="Held B.W."/>
            <person name="Barry K.W."/>
            <person name="LaButti K.M."/>
            <person name="Lapidus A."/>
            <person name="Lindquist E.A."/>
            <person name="Lucas S.M."/>
            <person name="Riley R."/>
            <person name="Salamov A.A."/>
            <person name="Hoffmeister D."/>
            <person name="Schwenk D."/>
            <person name="Hadar Y."/>
            <person name="Yarden O."/>
            <person name="de Vries R.P."/>
            <person name="Wiebenga A."/>
            <person name="Stenlid J."/>
            <person name="Eastwood D."/>
            <person name="Grigoriev I.V."/>
            <person name="Berka R.M."/>
            <person name="Blanchette R.A."/>
            <person name="Kersten P."/>
            <person name="Martinez A.T."/>
            <person name="Vicuna R."/>
            <person name="Cullen D."/>
        </authorList>
    </citation>
    <scope>NUCLEOTIDE SEQUENCE [LARGE SCALE GENOMIC DNA]</scope>
    <source>
        <strain evidence="2 3">B</strain>
    </source>
</reference>
<feature type="compositionally biased region" description="Basic and acidic residues" evidence="1">
    <location>
        <begin position="986"/>
        <end position="1005"/>
    </location>
</feature>
<dbReference type="Proteomes" id="UP000016930">
    <property type="component" value="Unassembled WGS sequence"/>
</dbReference>
<feature type="region of interest" description="Disordered" evidence="1">
    <location>
        <begin position="29"/>
        <end position="60"/>
    </location>
</feature>
<feature type="region of interest" description="Disordered" evidence="1">
    <location>
        <begin position="1141"/>
        <end position="1415"/>
    </location>
</feature>
<evidence type="ECO:0000256" key="1">
    <source>
        <dbReference type="SAM" id="MobiDB-lite"/>
    </source>
</evidence>
<proteinExistence type="predicted"/>
<keyword evidence="3" id="KW-1185">Reference proteome</keyword>
<evidence type="ECO:0000313" key="3">
    <source>
        <dbReference type="Proteomes" id="UP000016930"/>
    </source>
</evidence>
<feature type="region of interest" description="Disordered" evidence="1">
    <location>
        <begin position="347"/>
        <end position="436"/>
    </location>
</feature>
<feature type="compositionally biased region" description="Basic residues" evidence="1">
    <location>
        <begin position="1388"/>
        <end position="1401"/>
    </location>
</feature>